<dbReference type="Proteomes" id="UP000075230">
    <property type="component" value="Unassembled WGS sequence"/>
</dbReference>
<feature type="region of interest" description="Disordered" evidence="4">
    <location>
        <begin position="1308"/>
        <end position="1342"/>
    </location>
</feature>
<feature type="region of interest" description="Disordered" evidence="4">
    <location>
        <begin position="1201"/>
        <end position="1285"/>
    </location>
</feature>
<evidence type="ECO:0000256" key="2">
    <source>
        <dbReference type="ARBA" id="ARBA00022737"/>
    </source>
</evidence>
<dbReference type="PROSITE" id="PS50837">
    <property type="entry name" value="NACHT"/>
    <property type="match status" value="1"/>
</dbReference>
<feature type="compositionally biased region" description="Low complexity" evidence="4">
    <location>
        <begin position="1276"/>
        <end position="1285"/>
    </location>
</feature>
<evidence type="ECO:0000256" key="4">
    <source>
        <dbReference type="SAM" id="MobiDB-lite"/>
    </source>
</evidence>
<feature type="compositionally biased region" description="Polar residues" evidence="4">
    <location>
        <begin position="1459"/>
        <end position="1474"/>
    </location>
</feature>
<dbReference type="InterPro" id="IPR050349">
    <property type="entry name" value="WD_LIS1/nudF_dynein_reg"/>
</dbReference>
<dbReference type="InterPro" id="IPR056884">
    <property type="entry name" value="NPHP3-like_N"/>
</dbReference>
<dbReference type="SMART" id="SM00564">
    <property type="entry name" value="PQQ"/>
    <property type="match status" value="5"/>
</dbReference>
<dbReference type="PROSITE" id="PS00678">
    <property type="entry name" value="WD_REPEATS_1"/>
    <property type="match status" value="5"/>
</dbReference>
<comment type="caution">
    <text evidence="6">The sequence shown here is derived from an EMBL/GenBank/DDBJ whole genome shotgun (WGS) entry which is preliminary data.</text>
</comment>
<dbReference type="PANTHER" id="PTHR44129">
    <property type="entry name" value="WD REPEAT-CONTAINING PROTEIN POP1"/>
    <property type="match status" value="1"/>
</dbReference>
<dbReference type="PRINTS" id="PR00320">
    <property type="entry name" value="GPROTEINBRPT"/>
</dbReference>
<dbReference type="Gene3D" id="3.40.50.300">
    <property type="entry name" value="P-loop containing nucleotide triphosphate hydrolases"/>
    <property type="match status" value="1"/>
</dbReference>
<evidence type="ECO:0000313" key="6">
    <source>
        <dbReference type="EMBL" id="GAT20836.1"/>
    </source>
</evidence>
<keyword evidence="1 3" id="KW-0853">WD repeat</keyword>
<dbReference type="SUPFAM" id="SSF50978">
    <property type="entry name" value="WD40 repeat-like"/>
    <property type="match status" value="1"/>
</dbReference>
<protein>
    <submittedName>
        <fullName evidence="6">NACHT and WD40 domain protein</fullName>
    </submittedName>
</protein>
<reference evidence="6 7" key="1">
    <citation type="journal article" date="2016" name="DNA Res.">
        <title>Genome sequence of Aspergillus luchuensis NBRC 4314.</title>
        <authorList>
            <person name="Yamada O."/>
            <person name="Machida M."/>
            <person name="Hosoyama A."/>
            <person name="Goto M."/>
            <person name="Takahashi T."/>
            <person name="Futagami T."/>
            <person name="Yamagata Y."/>
            <person name="Takeuchi M."/>
            <person name="Kobayashi T."/>
            <person name="Koike H."/>
            <person name="Abe K."/>
            <person name="Asai K."/>
            <person name="Arita M."/>
            <person name="Fujita N."/>
            <person name="Fukuda K."/>
            <person name="Higa K."/>
            <person name="Horikawa H."/>
            <person name="Ishikawa T."/>
            <person name="Jinno K."/>
            <person name="Kato Y."/>
            <person name="Kirimura K."/>
            <person name="Mizutani O."/>
            <person name="Nakasone K."/>
            <person name="Sano M."/>
            <person name="Shiraishi Y."/>
            <person name="Tsukahara M."/>
            <person name="Gomi K."/>
        </authorList>
    </citation>
    <scope>NUCLEOTIDE SEQUENCE [LARGE SCALE GENOMIC DNA]</scope>
    <source>
        <strain evidence="6 7">RIB 2604</strain>
    </source>
</reference>
<dbReference type="InterPro" id="IPR001680">
    <property type="entry name" value="WD40_rpt"/>
</dbReference>
<sequence length="1830" mass="201960">MVHFKARLRKWLHRDGGSQNTAPPPHQADHCTNHSPASEYASAPCASECQSQSRNPPPSQDLWKSAFDLLSREEQNALRTSLVSSSTTDALNNVIETTKEKYEIYQEKGGIRIRKSTGEEISIRKISKKIINATISFQEVISAGVACDPTGHAASAWAIVSLGLTAAELTLNAQMAKHDSDRRDALFESSEYLAEALARCAYIEKKLCHNRSDEDDVVTQAMVTLYKTILQYAAKVMASHNMSTRGKLLDSVTAATVQHITELRCSIEKEEQKLFHFTQLQLLEAIEEITVSLQKQNEKATEEILTAIDDKLSKSLNALNLRFSLPIAENAFWNSYQHEDLCLEDTRVQTRSQITQWADSVESECIFWLNGGAGTGKSTIARTVAQSFETKGQLGASFFFKRGEPDRCNAKRLIPTIAKELIKQNKDLASGVLKAIEQDPQIAAKDVTEQFNKLLLEPLKSVAMYQSRTLVIVIDALDECENDKEIEKILQFLPRVHQSSNMRLKIFLTSRPELPLRRFFEKEGSHRRLVLEKVAEEAIREDIVRFLEHRFKEIRAQAKTGEDWPGNDVVEALATVCIPLFISAATICRFVEQKGEDPVKRLADILNNQHRYVTRMDKTYGPILDRTLQERDEDDQEMQIMRFKGIVGVVILLSAPLSISALSEFVGIGARSVEFHLDSFHSVLSIPDEQHLPVRILHLSFREYLLTTQSRFHVDAGMMHNNITSHCFRVMGKYLKRDICKLNSYSTQRADICSETTEQYIPEGLRYSCRYWTFHLTQSKPSIPDVKILSFLEKHFLHWLEVMSLMRVLSETLKMMVTLKESIQNNTNPGLSNFLSDAIQFIHRHAQIASVVPLQLYASCLVFTPTSSLVRRASENYHSPWIYALPQVEMSWGAKRQTLEGHSDLVQAVAFSPDGQTVVSGSYDKTIKLWNAATGELQQTLEGHSDRVSAVAFSPDGQTVLSGSYDNTIKLWNAATGELQQTLEGHLYSGLVSAVAFSPDGQTVVSGSDDNTIELWNAATGELQQILEGHSDWVSAVAFSPDGQTVVSGSEDNTIKLWNAATGELQQTLKGHLYSVSAVAFSPDGQTVVSGSCDNTIKLWNAATGELQQTLEGHSAWVRAVAFHTRGRIDTSPTSDHAASQISLADQWVYLKGEKVLWLPSEYSQFSYCSTKEGPHAAHDKSCKAREEASEVVEYLKRNKAKYHPEPPATAQPAAALTTPSTSPEIGTGQKRNSPSDKEDPADEESSKSAPSEQGLDRRPAKRRKTRQPTLDAHIPTVTTPAVAPTRARIESNFAEHQPILTRLRKRSLEAVSESEAASGSESGSDTPSGPEHSQSEDSDPKRRFERAFKQAFKKVDAAGTGATGSVEFNKQEGRDTRGNVGRVAAYHGKTLNQRDNTGAYGGDGGDGGNKQTVGLEAVRLGIEPGSYREAAACMALPTWQRGDRVFGPPAWPARCQNGVRNETNKQTNPQPVSTPARRRPGPTHITEVDKKCSKGVQTLSSVGGSKWGLSLFEKRILYERFVVPQALYASPVWHIPRIHGQMLRHDQQIQTLTAIQRKAGHSIAGGFKAVAGDAFNAELHMMPMKQRLHETRLKTATRIASSNAYAAIVRSRIHSGKPLIRTPLEQAEVALLLQGGIDTQEVKLGLPHALISHMIAETVDGGIPKLYTDGSGHHGEVGAAAVYSDGMPRRSRQAYLGTDREGTVPCAELVSIILALQMAQEDPLLWGAVEMYTDNQGALRRPIDAAEPEGSADGAEACGAHDELSAQEGAPAVPVAAQAASGARHGRRIQDLGSTEADIARLRIKEARDGWGEHPRIHAAISPLTVPHT</sequence>
<dbReference type="SUPFAM" id="SSF52540">
    <property type="entry name" value="P-loop containing nucleoside triphosphate hydrolases"/>
    <property type="match status" value="1"/>
</dbReference>
<dbReference type="Pfam" id="PF24883">
    <property type="entry name" value="NPHP3_N"/>
    <property type="match status" value="1"/>
</dbReference>
<dbReference type="GO" id="GO:0003676">
    <property type="term" value="F:nucleic acid binding"/>
    <property type="evidence" value="ECO:0007669"/>
    <property type="project" value="InterPro"/>
</dbReference>
<dbReference type="InterPro" id="IPR036397">
    <property type="entry name" value="RNaseH_sf"/>
</dbReference>
<dbReference type="InterPro" id="IPR012337">
    <property type="entry name" value="RNaseH-like_sf"/>
</dbReference>
<dbReference type="PROSITE" id="PS50294">
    <property type="entry name" value="WD_REPEATS_REGION"/>
    <property type="match status" value="5"/>
</dbReference>
<keyword evidence="2" id="KW-0677">Repeat</keyword>
<dbReference type="InterPro" id="IPR027417">
    <property type="entry name" value="P-loop_NTPase"/>
</dbReference>
<evidence type="ECO:0000313" key="7">
    <source>
        <dbReference type="Proteomes" id="UP000075230"/>
    </source>
</evidence>
<dbReference type="PROSITE" id="PS50082">
    <property type="entry name" value="WD_REPEATS_2"/>
    <property type="match status" value="5"/>
</dbReference>
<dbReference type="InterPro" id="IPR019775">
    <property type="entry name" value="WD40_repeat_CS"/>
</dbReference>
<dbReference type="VEuPathDB" id="FungiDB:ASPFODRAFT_212093"/>
<feature type="compositionally biased region" description="Low complexity" evidence="4">
    <location>
        <begin position="1209"/>
        <end position="1224"/>
    </location>
</feature>
<feature type="compositionally biased region" description="Low complexity" evidence="4">
    <location>
        <begin position="1310"/>
        <end position="1325"/>
    </location>
</feature>
<feature type="repeat" description="WD" evidence="3">
    <location>
        <begin position="941"/>
        <end position="982"/>
    </location>
</feature>
<accession>A0A146F426</accession>
<dbReference type="CDD" id="cd00200">
    <property type="entry name" value="WD40"/>
    <property type="match status" value="1"/>
</dbReference>
<dbReference type="VEuPathDB" id="FungiDB:ASPFODRAFT_212216"/>
<dbReference type="Pfam" id="PF00400">
    <property type="entry name" value="WD40"/>
    <property type="match status" value="6"/>
</dbReference>
<dbReference type="InterPro" id="IPR036322">
    <property type="entry name" value="WD40_repeat_dom_sf"/>
</dbReference>
<dbReference type="SMART" id="SM00320">
    <property type="entry name" value="WD40"/>
    <property type="match status" value="6"/>
</dbReference>
<dbReference type="VEuPathDB" id="FungiDB:ASPFODRAFT_141166"/>
<feature type="repeat" description="WD" evidence="3">
    <location>
        <begin position="992"/>
        <end position="1026"/>
    </location>
</feature>
<evidence type="ECO:0000256" key="1">
    <source>
        <dbReference type="ARBA" id="ARBA00022574"/>
    </source>
</evidence>
<dbReference type="InterPro" id="IPR018391">
    <property type="entry name" value="PQQ_b-propeller_rpt"/>
</dbReference>
<name>A0A146F426_ASPKA</name>
<reference evidence="7" key="2">
    <citation type="submission" date="2016-02" db="EMBL/GenBank/DDBJ databases">
        <title>Genome sequencing of Aspergillus luchuensis NBRC 4314.</title>
        <authorList>
            <person name="Yamada O."/>
        </authorList>
    </citation>
    <scope>NUCLEOTIDE SEQUENCE [LARGE SCALE GENOMIC DNA]</scope>
    <source>
        <strain evidence="7">RIB 2604</strain>
    </source>
</reference>
<organism evidence="6 7">
    <name type="scientific">Aspergillus kawachii</name>
    <name type="common">White koji mold</name>
    <name type="synonym">Aspergillus awamori var. kawachi</name>
    <dbReference type="NCBI Taxonomy" id="1069201"/>
    <lineage>
        <taxon>Eukaryota</taxon>
        <taxon>Fungi</taxon>
        <taxon>Dikarya</taxon>
        <taxon>Ascomycota</taxon>
        <taxon>Pezizomycotina</taxon>
        <taxon>Eurotiomycetes</taxon>
        <taxon>Eurotiomycetidae</taxon>
        <taxon>Eurotiales</taxon>
        <taxon>Aspergillaceae</taxon>
        <taxon>Aspergillus</taxon>
        <taxon>Aspergillus subgen. Circumdati</taxon>
    </lineage>
</organism>
<feature type="region of interest" description="Disordered" evidence="4">
    <location>
        <begin position="13"/>
        <end position="39"/>
    </location>
</feature>
<feature type="repeat" description="WD" evidence="3">
    <location>
        <begin position="1027"/>
        <end position="1068"/>
    </location>
</feature>
<evidence type="ECO:0000259" key="5">
    <source>
        <dbReference type="PROSITE" id="PS50837"/>
    </source>
</evidence>
<dbReference type="Gene3D" id="3.30.420.10">
    <property type="entry name" value="Ribonuclease H-like superfamily/Ribonuclease H"/>
    <property type="match status" value="1"/>
</dbReference>
<dbReference type="SUPFAM" id="SSF53098">
    <property type="entry name" value="Ribonuclease H-like"/>
    <property type="match status" value="1"/>
</dbReference>
<evidence type="ECO:0000256" key="3">
    <source>
        <dbReference type="PROSITE-ProRule" id="PRU00221"/>
    </source>
</evidence>
<dbReference type="EMBL" id="BCWF01000008">
    <property type="protein sequence ID" value="GAT20836.1"/>
    <property type="molecule type" value="Genomic_DNA"/>
</dbReference>
<dbReference type="InterPro" id="IPR007111">
    <property type="entry name" value="NACHT_NTPase"/>
</dbReference>
<feature type="repeat" description="WD" evidence="3">
    <location>
        <begin position="1069"/>
        <end position="1110"/>
    </location>
</feature>
<proteinExistence type="predicted"/>
<dbReference type="InterPro" id="IPR015943">
    <property type="entry name" value="WD40/YVTN_repeat-like_dom_sf"/>
</dbReference>
<feature type="region of interest" description="Disordered" evidence="4">
    <location>
        <begin position="1458"/>
        <end position="1487"/>
    </location>
</feature>
<dbReference type="Gene3D" id="2.130.10.10">
    <property type="entry name" value="YVTN repeat-like/Quinoprotein amine dehydrogenase"/>
    <property type="match status" value="2"/>
</dbReference>
<feature type="repeat" description="WD" evidence="3">
    <location>
        <begin position="899"/>
        <end position="940"/>
    </location>
</feature>
<dbReference type="InterPro" id="IPR020472">
    <property type="entry name" value="WD40_PAC1"/>
</dbReference>
<feature type="domain" description="NACHT" evidence="5">
    <location>
        <begin position="365"/>
        <end position="512"/>
    </location>
</feature>
<gene>
    <name evidence="6" type="ORF">RIB2604_00803150</name>
</gene>